<dbReference type="PANTHER" id="PTHR10104">
    <property type="entry name" value="STATHMIN"/>
    <property type="match status" value="1"/>
</dbReference>
<dbReference type="SUPFAM" id="SSF101494">
    <property type="entry name" value="Stathmin"/>
    <property type="match status" value="1"/>
</dbReference>
<evidence type="ECO:0000313" key="2">
    <source>
        <dbReference type="Proteomes" id="UP000887013"/>
    </source>
</evidence>
<evidence type="ECO:0000313" key="1">
    <source>
        <dbReference type="EMBL" id="GFT52474.1"/>
    </source>
</evidence>
<dbReference type="PANTHER" id="PTHR10104:SF1">
    <property type="entry name" value="STATHMIN, ISOFORM D"/>
    <property type="match status" value="1"/>
</dbReference>
<protein>
    <submittedName>
        <fullName evidence="1">Stathmin</fullName>
    </submittedName>
</protein>
<sequence length="205" mass="24253">MRKSDTDLKSFTEAKGGLKFDVVISDSPSKRTKKVIPSPNKKDVSLSEIEDKLEAAEQRRLSQLFKEQNMRSRRLNRVIEVQKNKNSFIKRFKTKAMESYDKKMRATGRNREAYLKSIQKKNRDLLMRVNEIKNTTLFLREKHFDTFCRKFETAENTRQAQFSSLDEHLNKQDRCIERLQTQIQEVTALLQRFTVNSTNKLTDRI</sequence>
<dbReference type="GO" id="GO:0031175">
    <property type="term" value="P:neuron projection development"/>
    <property type="evidence" value="ECO:0007669"/>
    <property type="project" value="TreeGrafter"/>
</dbReference>
<dbReference type="Pfam" id="PF00836">
    <property type="entry name" value="Stathmin"/>
    <property type="match status" value="1"/>
</dbReference>
<dbReference type="EMBL" id="BMAW01017181">
    <property type="protein sequence ID" value="GFT52474.1"/>
    <property type="molecule type" value="Genomic_DNA"/>
</dbReference>
<dbReference type="Proteomes" id="UP000887013">
    <property type="component" value="Unassembled WGS sequence"/>
</dbReference>
<comment type="caution">
    <text evidence="1">The sequence shown here is derived from an EMBL/GenBank/DDBJ whole genome shotgun (WGS) entry which is preliminary data.</text>
</comment>
<dbReference type="PRINTS" id="PR00345">
    <property type="entry name" value="STATHMIN"/>
</dbReference>
<proteinExistence type="predicted"/>
<accession>A0A8X6P801</accession>
<keyword evidence="2" id="KW-1185">Reference proteome</keyword>
<dbReference type="GO" id="GO:0043005">
    <property type="term" value="C:neuron projection"/>
    <property type="evidence" value="ECO:0007669"/>
    <property type="project" value="TreeGrafter"/>
</dbReference>
<reference evidence="1" key="1">
    <citation type="submission" date="2020-08" db="EMBL/GenBank/DDBJ databases">
        <title>Multicomponent nature underlies the extraordinary mechanical properties of spider dragline silk.</title>
        <authorList>
            <person name="Kono N."/>
            <person name="Nakamura H."/>
            <person name="Mori M."/>
            <person name="Yoshida Y."/>
            <person name="Ohtoshi R."/>
            <person name="Malay A.D."/>
            <person name="Moran D.A.P."/>
            <person name="Tomita M."/>
            <person name="Numata K."/>
            <person name="Arakawa K."/>
        </authorList>
    </citation>
    <scope>NUCLEOTIDE SEQUENCE</scope>
</reference>
<dbReference type="GO" id="GO:0007019">
    <property type="term" value="P:microtubule depolymerization"/>
    <property type="evidence" value="ECO:0007669"/>
    <property type="project" value="TreeGrafter"/>
</dbReference>
<dbReference type="GO" id="GO:0005737">
    <property type="term" value="C:cytoplasm"/>
    <property type="evidence" value="ECO:0007669"/>
    <property type="project" value="TreeGrafter"/>
</dbReference>
<organism evidence="1 2">
    <name type="scientific">Nephila pilipes</name>
    <name type="common">Giant wood spider</name>
    <name type="synonym">Nephila maculata</name>
    <dbReference type="NCBI Taxonomy" id="299642"/>
    <lineage>
        <taxon>Eukaryota</taxon>
        <taxon>Metazoa</taxon>
        <taxon>Ecdysozoa</taxon>
        <taxon>Arthropoda</taxon>
        <taxon>Chelicerata</taxon>
        <taxon>Arachnida</taxon>
        <taxon>Araneae</taxon>
        <taxon>Araneomorphae</taxon>
        <taxon>Entelegynae</taxon>
        <taxon>Araneoidea</taxon>
        <taxon>Nephilidae</taxon>
        <taxon>Nephila</taxon>
    </lineage>
</organism>
<name>A0A8X6P801_NEPPI</name>
<dbReference type="GO" id="GO:0015631">
    <property type="term" value="F:tubulin binding"/>
    <property type="evidence" value="ECO:0007669"/>
    <property type="project" value="TreeGrafter"/>
</dbReference>
<dbReference type="Gene3D" id="6.10.280.30">
    <property type="match status" value="1"/>
</dbReference>
<gene>
    <name evidence="1" type="primary">AVEN_154965_1</name>
    <name evidence="1" type="ORF">NPIL_144321</name>
</gene>
<dbReference type="GO" id="GO:0031110">
    <property type="term" value="P:regulation of microtubule polymerization or depolymerization"/>
    <property type="evidence" value="ECO:0007669"/>
    <property type="project" value="InterPro"/>
</dbReference>
<dbReference type="InterPro" id="IPR036002">
    <property type="entry name" value="Stathmin_sf"/>
</dbReference>
<dbReference type="OrthoDB" id="5986631at2759"/>
<dbReference type="InterPro" id="IPR000956">
    <property type="entry name" value="Stathmin_fam"/>
</dbReference>
<dbReference type="AlphaFoldDB" id="A0A8X6P801"/>